<evidence type="ECO:0000313" key="6">
    <source>
        <dbReference type="Proteomes" id="UP000279307"/>
    </source>
</evidence>
<dbReference type="Gene3D" id="2.130.10.30">
    <property type="entry name" value="Regulator of chromosome condensation 1/beta-lactamase-inhibitor protein II"/>
    <property type="match status" value="1"/>
</dbReference>
<dbReference type="InterPro" id="IPR000408">
    <property type="entry name" value="Reg_chr_condens"/>
</dbReference>
<feature type="repeat" description="RCC1" evidence="3">
    <location>
        <begin position="74"/>
        <end position="124"/>
    </location>
</feature>
<sequence length="441" mass="48328">MLGYFETGGLGDKALIVTKDKTIYAMGDNTDDCLGIDSLSNVLQPKKLEFLGKMDIKTFAYGRGPHVLVLTEDGKVYSWSYNRNGELGLGNYGDPSLPKMIYDLDNKIVDIGCGGFHFLALTKDGEVYAWGSNINGQIGGNNERQTIPKKISTLANKVICIACGQNFNMIVIKDRKIYSWGSNNVGQLGIGNYTTQDSPHLISSLIGVVIVKVVCGSHHTLVLTDEGTLYVWGSNSYRQLGIISGPGKTNVCSPATMDPATGKEMGKISDIAAVHTSNISVALCTSGCVYVWGHCNGKKCYPTATLFSNIHEVFACYTSVMHKPLILCVNKQPSILECLSSAFNDPRTIRELLDLTNAYCETDLKRHCINIVKQEVTVKNVIPLYNSVIKKNMQELEKFCFEFALEHTTAVSMSETFAELDDVSTLRTFIIKAASANAFRT</sequence>
<feature type="domain" description="RCC1-like" evidence="4">
    <location>
        <begin position="23"/>
        <end position="297"/>
    </location>
</feature>
<dbReference type="Pfam" id="PF25390">
    <property type="entry name" value="WD40_RLD"/>
    <property type="match status" value="1"/>
</dbReference>
<keyword evidence="2" id="KW-0677">Repeat</keyword>
<evidence type="ECO:0000256" key="1">
    <source>
        <dbReference type="ARBA" id="ARBA00022658"/>
    </source>
</evidence>
<dbReference type="InterPro" id="IPR011333">
    <property type="entry name" value="SKP1/BTB/POZ_sf"/>
</dbReference>
<dbReference type="PRINTS" id="PR00633">
    <property type="entry name" value="RCCNDNSATION"/>
</dbReference>
<dbReference type="PANTHER" id="PTHR45982">
    <property type="entry name" value="REGULATOR OF CHROMOSOME CONDENSATION"/>
    <property type="match status" value="1"/>
</dbReference>
<dbReference type="Proteomes" id="UP000279307">
    <property type="component" value="Chromosome 11"/>
</dbReference>
<dbReference type="Gene3D" id="3.30.710.10">
    <property type="entry name" value="Potassium Channel Kv1.1, Chain A"/>
    <property type="match status" value="1"/>
</dbReference>
<dbReference type="SUPFAM" id="SSF50985">
    <property type="entry name" value="RCC1/BLIP-II"/>
    <property type="match status" value="1"/>
</dbReference>
<feature type="repeat" description="RCC1" evidence="3">
    <location>
        <begin position="175"/>
        <end position="226"/>
    </location>
</feature>
<evidence type="ECO:0000256" key="2">
    <source>
        <dbReference type="ARBA" id="ARBA00022737"/>
    </source>
</evidence>
<dbReference type="InterPro" id="IPR051553">
    <property type="entry name" value="Ran_GTPase-activating"/>
</dbReference>
<accession>A0A3L8D865</accession>
<gene>
    <name evidence="5" type="ORF">DMN91_010529</name>
</gene>
<protein>
    <recommendedName>
        <fullName evidence="4">RCC1-like domain-containing protein</fullName>
    </recommendedName>
</protein>
<evidence type="ECO:0000259" key="4">
    <source>
        <dbReference type="Pfam" id="PF25390"/>
    </source>
</evidence>
<dbReference type="PROSITE" id="PS50012">
    <property type="entry name" value="RCC1_3"/>
    <property type="match status" value="4"/>
</dbReference>
<name>A0A3L8D865_OOCBI</name>
<evidence type="ECO:0000256" key="3">
    <source>
        <dbReference type="PROSITE-ProRule" id="PRU00235"/>
    </source>
</evidence>
<feature type="repeat" description="RCC1" evidence="3">
    <location>
        <begin position="125"/>
        <end position="174"/>
    </location>
</feature>
<dbReference type="AlphaFoldDB" id="A0A3L8D865"/>
<evidence type="ECO:0000313" key="5">
    <source>
        <dbReference type="EMBL" id="RLU16461.1"/>
    </source>
</evidence>
<proteinExistence type="predicted"/>
<dbReference type="InterPro" id="IPR058923">
    <property type="entry name" value="RCC1-like_dom"/>
</dbReference>
<feature type="repeat" description="RCC1" evidence="3">
    <location>
        <begin position="227"/>
        <end position="284"/>
    </location>
</feature>
<dbReference type="InterPro" id="IPR009091">
    <property type="entry name" value="RCC1/BLIP-II"/>
</dbReference>
<dbReference type="OrthoDB" id="5981550at2759"/>
<reference evidence="5 6" key="1">
    <citation type="journal article" date="2018" name="Genome Res.">
        <title>The genomic architecture and molecular evolution of ant odorant receptors.</title>
        <authorList>
            <person name="McKenzie S.K."/>
            <person name="Kronauer D.J.C."/>
        </authorList>
    </citation>
    <scope>NUCLEOTIDE SEQUENCE [LARGE SCALE GENOMIC DNA]</scope>
    <source>
        <strain evidence="5">Clonal line C1</strain>
    </source>
</reference>
<comment type="caution">
    <text evidence="5">The sequence shown here is derived from an EMBL/GenBank/DDBJ whole genome shotgun (WGS) entry which is preliminary data.</text>
</comment>
<organism evidence="5 6">
    <name type="scientific">Ooceraea biroi</name>
    <name type="common">Clonal raider ant</name>
    <name type="synonym">Cerapachys biroi</name>
    <dbReference type="NCBI Taxonomy" id="2015173"/>
    <lineage>
        <taxon>Eukaryota</taxon>
        <taxon>Metazoa</taxon>
        <taxon>Ecdysozoa</taxon>
        <taxon>Arthropoda</taxon>
        <taxon>Hexapoda</taxon>
        <taxon>Insecta</taxon>
        <taxon>Pterygota</taxon>
        <taxon>Neoptera</taxon>
        <taxon>Endopterygota</taxon>
        <taxon>Hymenoptera</taxon>
        <taxon>Apocrita</taxon>
        <taxon>Aculeata</taxon>
        <taxon>Formicoidea</taxon>
        <taxon>Formicidae</taxon>
        <taxon>Dorylinae</taxon>
        <taxon>Ooceraea</taxon>
    </lineage>
</organism>
<keyword evidence="1" id="KW-0344">Guanine-nucleotide releasing factor</keyword>
<dbReference type="PANTHER" id="PTHR45982:SF1">
    <property type="entry name" value="REGULATOR OF CHROMOSOME CONDENSATION"/>
    <property type="match status" value="1"/>
</dbReference>
<dbReference type="EMBL" id="QOIP01000011">
    <property type="protein sequence ID" value="RLU16461.1"/>
    <property type="molecule type" value="Genomic_DNA"/>
</dbReference>